<evidence type="ECO:0000256" key="1">
    <source>
        <dbReference type="SAM" id="MobiDB-lite"/>
    </source>
</evidence>
<proteinExistence type="predicted"/>
<dbReference type="RefSeq" id="XP_005710062.1">
    <property type="nucleotide sequence ID" value="XM_005710005.1"/>
</dbReference>
<protein>
    <submittedName>
        <fullName evidence="2">Uncharacterized protein</fullName>
    </submittedName>
</protein>
<evidence type="ECO:0000313" key="3">
    <source>
        <dbReference type="Proteomes" id="UP000012073"/>
    </source>
</evidence>
<dbReference type="AlphaFoldDB" id="R7QPQ9"/>
<dbReference type="EMBL" id="HG002071">
    <property type="protein sequence ID" value="CDF39768.1"/>
    <property type="molecule type" value="Genomic_DNA"/>
</dbReference>
<dbReference type="OrthoDB" id="5340at2759"/>
<name>R7QPQ9_CHOCR</name>
<dbReference type="KEGG" id="ccp:CHC_T00000416001"/>
<sequence>MNAFVPASLARPVLRDSHFTPPLSSRSPVRPSVGPTMNTDIDLTLGKYDKMSRSETAPAVPSTPSSVWRSYLDTVNAKQCNPFEKPNKVSAPIVSRPFMNGVLYNAKMTKDYYEIRAIGTGFGSVPIGNPDKLCSPSPAVDSYMAKCVTAQYKMTAAPYGVYTIKCTEGNVKQQAEESRSAALSAEFRMKQRSVKAKFGDYTETRRKAIIAAMGCTYEEKLVNLYPVAARAVVRGSSEAKGNCVRYAVSTSPAEEYMAASVDKQYKFRAVPYGVYDVLCCDGNTKTVPEYKRVAALATRFRAKQMSLLAKERAKYESAKYARDYYGHGCSYEENIFNSYAAVSSSMRPDSARY</sequence>
<dbReference type="PhylomeDB" id="R7QPQ9"/>
<organism evidence="2 3">
    <name type="scientific">Chondrus crispus</name>
    <name type="common">Carrageen Irish moss</name>
    <name type="synonym">Polymorpha crispa</name>
    <dbReference type="NCBI Taxonomy" id="2769"/>
    <lineage>
        <taxon>Eukaryota</taxon>
        <taxon>Rhodophyta</taxon>
        <taxon>Florideophyceae</taxon>
        <taxon>Rhodymeniophycidae</taxon>
        <taxon>Gigartinales</taxon>
        <taxon>Gigartinaceae</taxon>
        <taxon>Chondrus</taxon>
    </lineage>
</organism>
<gene>
    <name evidence="2" type="ORF">CHC_T00000416001</name>
</gene>
<dbReference type="Proteomes" id="UP000012073">
    <property type="component" value="Unassembled WGS sequence"/>
</dbReference>
<accession>R7QPQ9</accession>
<feature type="region of interest" description="Disordered" evidence="1">
    <location>
        <begin position="17"/>
        <end position="38"/>
    </location>
</feature>
<keyword evidence="3" id="KW-1185">Reference proteome</keyword>
<reference evidence="3" key="1">
    <citation type="journal article" date="2013" name="Proc. Natl. Acad. Sci. U.S.A.">
        <title>Genome structure and metabolic features in the red seaweed Chondrus crispus shed light on evolution of the Archaeplastida.</title>
        <authorList>
            <person name="Collen J."/>
            <person name="Porcel B."/>
            <person name="Carre W."/>
            <person name="Ball S.G."/>
            <person name="Chaparro C."/>
            <person name="Tonon T."/>
            <person name="Barbeyron T."/>
            <person name="Michel G."/>
            <person name="Noel B."/>
            <person name="Valentin K."/>
            <person name="Elias M."/>
            <person name="Artiguenave F."/>
            <person name="Arun A."/>
            <person name="Aury J.M."/>
            <person name="Barbosa-Neto J.F."/>
            <person name="Bothwell J.H."/>
            <person name="Bouget F.Y."/>
            <person name="Brillet L."/>
            <person name="Cabello-Hurtado F."/>
            <person name="Capella-Gutierrez S."/>
            <person name="Charrier B."/>
            <person name="Cladiere L."/>
            <person name="Cock J.M."/>
            <person name="Coelho S.M."/>
            <person name="Colleoni C."/>
            <person name="Czjzek M."/>
            <person name="Da Silva C."/>
            <person name="Delage L."/>
            <person name="Denoeud F."/>
            <person name="Deschamps P."/>
            <person name="Dittami S.M."/>
            <person name="Gabaldon T."/>
            <person name="Gachon C.M."/>
            <person name="Groisillier A."/>
            <person name="Herve C."/>
            <person name="Jabbari K."/>
            <person name="Katinka M."/>
            <person name="Kloareg B."/>
            <person name="Kowalczyk N."/>
            <person name="Labadie K."/>
            <person name="Leblanc C."/>
            <person name="Lopez P.J."/>
            <person name="McLachlan D.H."/>
            <person name="Meslet-Cladiere L."/>
            <person name="Moustafa A."/>
            <person name="Nehr Z."/>
            <person name="Nyvall Collen P."/>
            <person name="Panaud O."/>
            <person name="Partensky F."/>
            <person name="Poulain J."/>
            <person name="Rensing S.A."/>
            <person name="Rousvoal S."/>
            <person name="Samson G."/>
            <person name="Symeonidi A."/>
            <person name="Weissenbach J."/>
            <person name="Zambounis A."/>
            <person name="Wincker P."/>
            <person name="Boyen C."/>
        </authorList>
    </citation>
    <scope>NUCLEOTIDE SEQUENCE [LARGE SCALE GENOMIC DNA]</scope>
    <source>
        <strain evidence="3">cv. Stackhouse</strain>
    </source>
</reference>
<evidence type="ECO:0000313" key="2">
    <source>
        <dbReference type="EMBL" id="CDF39768.1"/>
    </source>
</evidence>
<feature type="compositionally biased region" description="Low complexity" evidence="1">
    <location>
        <begin position="21"/>
        <end position="33"/>
    </location>
</feature>
<dbReference type="Gramene" id="CDF39768">
    <property type="protein sequence ID" value="CDF39768"/>
    <property type="gene ID" value="CHC_T00000416001"/>
</dbReference>
<dbReference type="GeneID" id="17317780"/>